<sequence length="278" mass="29764">MNHFAPVALPHASRLVNHGPTVLVTSAHGGRRNVMAAAWSMPVEFTPPRIAVVIDKKTFTHELAMAAGGFGLCLPSQALVDLTYAVGSTSGRDGDKFARHGIEARPGPVLGMPVIEAGCAAWLECRLIREPHAEDAYDTCFAEVVSAAADTRVFTGGHWNFRVDNAGLQTIHHLGAATSCAPPVRCARSRCRTRALEPPPHLPRGPRRVPARRRGPRPPAGGAVRAARLRRRVPAGRIPARGPARARGGAAHLPGQPRAHRGLRRGRRESRLLPRAGA</sequence>
<feature type="region of interest" description="Disordered" evidence="4">
    <location>
        <begin position="195"/>
        <end position="278"/>
    </location>
</feature>
<dbReference type="InterPro" id="IPR012349">
    <property type="entry name" value="Split_barrel_FMN-bd"/>
</dbReference>
<protein>
    <submittedName>
        <fullName evidence="6">Flavin reductase family protein</fullName>
    </submittedName>
</protein>
<dbReference type="EMBL" id="JABFCS010000001">
    <property type="protein sequence ID" value="NNU45257.1"/>
    <property type="molecule type" value="Genomic_DNA"/>
</dbReference>
<dbReference type="Pfam" id="PF01613">
    <property type="entry name" value="Flavin_Reduct"/>
    <property type="match status" value="1"/>
</dbReference>
<evidence type="ECO:0000313" key="6">
    <source>
        <dbReference type="EMBL" id="NNU45257.1"/>
    </source>
</evidence>
<dbReference type="Gene3D" id="2.30.110.10">
    <property type="entry name" value="Electron Transport, Fmn-binding Protein, Chain A"/>
    <property type="match status" value="1"/>
</dbReference>
<feature type="compositionally biased region" description="Low complexity" evidence="4">
    <location>
        <begin position="235"/>
        <end position="251"/>
    </location>
</feature>
<dbReference type="SMART" id="SM00903">
    <property type="entry name" value="Flavin_Reduct"/>
    <property type="match status" value="1"/>
</dbReference>
<dbReference type="PANTHER" id="PTHR43567:SF1">
    <property type="entry name" value="FLAVOREDOXIN"/>
    <property type="match status" value="1"/>
</dbReference>
<comment type="similarity">
    <text evidence="3">Belongs to the flavoredoxin family.</text>
</comment>
<accession>A0A849KG33</accession>
<name>A0A849KG33_9BURK</name>
<evidence type="ECO:0000259" key="5">
    <source>
        <dbReference type="SMART" id="SM00903"/>
    </source>
</evidence>
<evidence type="ECO:0000313" key="7">
    <source>
        <dbReference type="Proteomes" id="UP000552954"/>
    </source>
</evidence>
<dbReference type="AlphaFoldDB" id="A0A849KG33"/>
<dbReference type="GO" id="GO:0016646">
    <property type="term" value="F:oxidoreductase activity, acting on the CH-NH group of donors, NAD or NADP as acceptor"/>
    <property type="evidence" value="ECO:0007669"/>
    <property type="project" value="UniProtKB-ARBA"/>
</dbReference>
<evidence type="ECO:0000256" key="2">
    <source>
        <dbReference type="ARBA" id="ARBA00022630"/>
    </source>
</evidence>
<dbReference type="PANTHER" id="PTHR43567">
    <property type="entry name" value="FLAVOREDOXIN-RELATED-RELATED"/>
    <property type="match status" value="1"/>
</dbReference>
<proteinExistence type="inferred from homology"/>
<dbReference type="Proteomes" id="UP000552954">
    <property type="component" value="Unassembled WGS sequence"/>
</dbReference>
<dbReference type="GO" id="GO:0010181">
    <property type="term" value="F:FMN binding"/>
    <property type="evidence" value="ECO:0007669"/>
    <property type="project" value="InterPro"/>
</dbReference>
<organism evidence="6 7">
    <name type="scientific">Ramlibacter montanisoli</name>
    <dbReference type="NCBI Taxonomy" id="2732512"/>
    <lineage>
        <taxon>Bacteria</taxon>
        <taxon>Pseudomonadati</taxon>
        <taxon>Pseudomonadota</taxon>
        <taxon>Betaproteobacteria</taxon>
        <taxon>Burkholderiales</taxon>
        <taxon>Comamonadaceae</taxon>
        <taxon>Ramlibacter</taxon>
    </lineage>
</organism>
<evidence type="ECO:0000256" key="1">
    <source>
        <dbReference type="ARBA" id="ARBA00001917"/>
    </source>
</evidence>
<reference evidence="6 7" key="2">
    <citation type="submission" date="2020-06" db="EMBL/GenBank/DDBJ databases">
        <title>Ramlibacter rhizophilus sp. nov., isolated from rhizosphere soil of national flower Mugunghwa from South Korea.</title>
        <authorList>
            <person name="Zheng-Fei Y."/>
            <person name="Huan T."/>
        </authorList>
    </citation>
    <scope>NUCLEOTIDE SEQUENCE [LARGE SCALE GENOMIC DNA]</scope>
    <source>
        <strain evidence="6 7">B156</strain>
    </source>
</reference>
<dbReference type="InterPro" id="IPR052174">
    <property type="entry name" value="Flavoredoxin"/>
</dbReference>
<reference evidence="6 7" key="1">
    <citation type="submission" date="2020-05" db="EMBL/GenBank/DDBJ databases">
        <authorList>
            <person name="Khan S.A."/>
            <person name="Jeon C.O."/>
            <person name="Chun B.H."/>
        </authorList>
    </citation>
    <scope>NUCLEOTIDE SEQUENCE [LARGE SCALE GENOMIC DNA]</scope>
    <source>
        <strain evidence="6 7">B156</strain>
    </source>
</reference>
<feature type="domain" description="Flavin reductase like" evidence="5">
    <location>
        <begin position="14"/>
        <end position="165"/>
    </location>
</feature>
<evidence type="ECO:0000256" key="3">
    <source>
        <dbReference type="ARBA" id="ARBA00038054"/>
    </source>
</evidence>
<feature type="compositionally biased region" description="Basic residues" evidence="4">
    <location>
        <begin position="204"/>
        <end position="216"/>
    </location>
</feature>
<keyword evidence="7" id="KW-1185">Reference proteome</keyword>
<comment type="cofactor">
    <cofactor evidence="1">
        <name>FMN</name>
        <dbReference type="ChEBI" id="CHEBI:58210"/>
    </cofactor>
</comment>
<evidence type="ECO:0000256" key="4">
    <source>
        <dbReference type="SAM" id="MobiDB-lite"/>
    </source>
</evidence>
<feature type="compositionally biased region" description="Basic residues" evidence="4">
    <location>
        <begin position="258"/>
        <end position="268"/>
    </location>
</feature>
<comment type="caution">
    <text evidence="6">The sequence shown here is derived from an EMBL/GenBank/DDBJ whole genome shotgun (WGS) entry which is preliminary data.</text>
</comment>
<dbReference type="InterPro" id="IPR002563">
    <property type="entry name" value="Flavin_Rdtase-like_dom"/>
</dbReference>
<keyword evidence="2" id="KW-0285">Flavoprotein</keyword>
<dbReference type="SUPFAM" id="SSF50475">
    <property type="entry name" value="FMN-binding split barrel"/>
    <property type="match status" value="1"/>
</dbReference>
<gene>
    <name evidence="6" type="ORF">HK415_22060</name>
</gene>